<evidence type="ECO:0000313" key="1">
    <source>
        <dbReference type="EMBL" id="KRZ47008.1"/>
    </source>
</evidence>
<reference evidence="1 2" key="1">
    <citation type="submission" date="2015-05" db="EMBL/GenBank/DDBJ databases">
        <title>Evolution of Trichinella species and genotypes.</title>
        <authorList>
            <person name="Korhonen P.K."/>
            <person name="Edoardo P."/>
            <person name="Giuseppe L.R."/>
            <person name="Gasser R.B."/>
        </authorList>
    </citation>
    <scope>NUCLEOTIDE SEQUENCE [LARGE SCALE GENOMIC DNA]</scope>
    <source>
        <strain evidence="1">ISS10</strain>
    </source>
</reference>
<evidence type="ECO:0000313" key="2">
    <source>
        <dbReference type="Proteomes" id="UP000054721"/>
    </source>
</evidence>
<comment type="caution">
    <text evidence="1">The sequence shown here is derived from an EMBL/GenBank/DDBJ whole genome shotgun (WGS) entry which is preliminary data.</text>
</comment>
<dbReference type="AlphaFoldDB" id="A0A0V1KIE4"/>
<proteinExistence type="predicted"/>
<dbReference type="Proteomes" id="UP000054721">
    <property type="component" value="Unassembled WGS sequence"/>
</dbReference>
<dbReference type="EMBL" id="JYDW01001593">
    <property type="protein sequence ID" value="KRZ47008.1"/>
    <property type="molecule type" value="Genomic_DNA"/>
</dbReference>
<name>A0A0V1KIE4_9BILA</name>
<organism evidence="1 2">
    <name type="scientific">Trichinella nativa</name>
    <dbReference type="NCBI Taxonomy" id="6335"/>
    <lineage>
        <taxon>Eukaryota</taxon>
        <taxon>Metazoa</taxon>
        <taxon>Ecdysozoa</taxon>
        <taxon>Nematoda</taxon>
        <taxon>Enoplea</taxon>
        <taxon>Dorylaimia</taxon>
        <taxon>Trichinellida</taxon>
        <taxon>Trichinellidae</taxon>
        <taxon>Trichinella</taxon>
    </lineage>
</organism>
<gene>
    <name evidence="1" type="ORF">T02_11420</name>
</gene>
<keyword evidence="2" id="KW-1185">Reference proteome</keyword>
<sequence length="30" mass="3299">MNLMDELLSKLLSISRDGSLMSTVYPGMVP</sequence>
<accession>A0A0V1KIE4</accession>
<protein>
    <submittedName>
        <fullName evidence="1">Uncharacterized protein</fullName>
    </submittedName>
</protein>